<organism evidence="1 2">
    <name type="scientific">Romanomermis culicivorax</name>
    <name type="common">Nematode worm</name>
    <dbReference type="NCBI Taxonomy" id="13658"/>
    <lineage>
        <taxon>Eukaryota</taxon>
        <taxon>Metazoa</taxon>
        <taxon>Ecdysozoa</taxon>
        <taxon>Nematoda</taxon>
        <taxon>Enoplea</taxon>
        <taxon>Dorylaimia</taxon>
        <taxon>Mermithida</taxon>
        <taxon>Mermithoidea</taxon>
        <taxon>Mermithidae</taxon>
        <taxon>Romanomermis</taxon>
    </lineage>
</organism>
<protein>
    <submittedName>
        <fullName evidence="2">Uncharacterized protein</fullName>
    </submittedName>
</protein>
<accession>A0A915I8G7</accession>
<evidence type="ECO:0000313" key="2">
    <source>
        <dbReference type="WBParaSite" id="nRc.2.0.1.t10455-RA"/>
    </source>
</evidence>
<dbReference type="WBParaSite" id="nRc.2.0.1.t10455-RA">
    <property type="protein sequence ID" value="nRc.2.0.1.t10455-RA"/>
    <property type="gene ID" value="nRc.2.0.1.g10455"/>
</dbReference>
<dbReference type="Proteomes" id="UP000887565">
    <property type="component" value="Unplaced"/>
</dbReference>
<keyword evidence="1" id="KW-1185">Reference proteome</keyword>
<name>A0A915I8G7_ROMCU</name>
<dbReference type="AlphaFoldDB" id="A0A915I8G7"/>
<evidence type="ECO:0000313" key="1">
    <source>
        <dbReference type="Proteomes" id="UP000887565"/>
    </source>
</evidence>
<sequence>MIVKRTRPGSYFCSLLRDHAQGQCLRLGSEMDDRLAIYDQEQNDQVLRDIRNTIYKSFDPKFNISEKTFKLLDRA</sequence>
<reference evidence="2" key="1">
    <citation type="submission" date="2022-11" db="UniProtKB">
        <authorList>
            <consortium name="WormBaseParasite"/>
        </authorList>
    </citation>
    <scope>IDENTIFICATION</scope>
</reference>
<proteinExistence type="predicted"/>